<dbReference type="Pfam" id="PF00617">
    <property type="entry name" value="RasGEF"/>
    <property type="match status" value="1"/>
</dbReference>
<dbReference type="InterPro" id="IPR001452">
    <property type="entry name" value="SH3_domain"/>
</dbReference>
<dbReference type="CDD" id="cd00155">
    <property type="entry name" value="RasGEF"/>
    <property type="match status" value="1"/>
</dbReference>
<comment type="caution">
    <text evidence="6">The sequence shown here is derived from an EMBL/GenBank/DDBJ whole genome shotgun (WGS) entry which is preliminary data.</text>
</comment>
<evidence type="ECO:0000256" key="4">
    <source>
        <dbReference type="SAM" id="MobiDB-lite"/>
    </source>
</evidence>
<keyword evidence="2 3" id="KW-0344">Guanine-nucleotide releasing factor</keyword>
<dbReference type="AlphaFoldDB" id="A0AAV7Y7P2"/>
<feature type="compositionally biased region" description="Basic and acidic residues" evidence="4">
    <location>
        <begin position="111"/>
        <end position="126"/>
    </location>
</feature>
<dbReference type="PROSITE" id="PS50009">
    <property type="entry name" value="RASGEF_CAT"/>
    <property type="match status" value="1"/>
</dbReference>
<evidence type="ECO:0000313" key="6">
    <source>
        <dbReference type="EMBL" id="KAJ3423468.1"/>
    </source>
</evidence>
<dbReference type="GO" id="GO:0005886">
    <property type="term" value="C:plasma membrane"/>
    <property type="evidence" value="ECO:0007669"/>
    <property type="project" value="TreeGrafter"/>
</dbReference>
<name>A0AAV7Y7P2_9EUKA</name>
<dbReference type="Gene3D" id="1.10.840.10">
    <property type="entry name" value="Ras guanine-nucleotide exchange factors catalytic domain"/>
    <property type="match status" value="1"/>
</dbReference>
<dbReference type="SMART" id="SM00147">
    <property type="entry name" value="RasGEF"/>
    <property type="match status" value="1"/>
</dbReference>
<evidence type="ECO:0000256" key="1">
    <source>
        <dbReference type="ARBA" id="ARBA00022443"/>
    </source>
</evidence>
<dbReference type="InterPro" id="IPR001895">
    <property type="entry name" value="RASGEF_cat_dom"/>
</dbReference>
<evidence type="ECO:0000313" key="7">
    <source>
        <dbReference type="Proteomes" id="UP001146793"/>
    </source>
</evidence>
<proteinExistence type="predicted"/>
<feature type="domain" description="Ras-GEF" evidence="5">
    <location>
        <begin position="345"/>
        <end position="579"/>
    </location>
</feature>
<dbReference type="GO" id="GO:0007265">
    <property type="term" value="P:Ras protein signal transduction"/>
    <property type="evidence" value="ECO:0007669"/>
    <property type="project" value="TreeGrafter"/>
</dbReference>
<dbReference type="InterPro" id="IPR036964">
    <property type="entry name" value="RASGEF_cat_dom_sf"/>
</dbReference>
<dbReference type="SUPFAM" id="SSF48366">
    <property type="entry name" value="Ras GEF"/>
    <property type="match status" value="1"/>
</dbReference>
<evidence type="ECO:0000259" key="5">
    <source>
        <dbReference type="PROSITE" id="PS50009"/>
    </source>
</evidence>
<dbReference type="InterPro" id="IPR008937">
    <property type="entry name" value="Ras-like_GEF"/>
</dbReference>
<dbReference type="Pfam" id="PF07653">
    <property type="entry name" value="SH3_2"/>
    <property type="match status" value="1"/>
</dbReference>
<dbReference type="Proteomes" id="UP001146793">
    <property type="component" value="Unassembled WGS sequence"/>
</dbReference>
<dbReference type="EMBL" id="JANTQA010000076">
    <property type="protein sequence ID" value="KAJ3423468.1"/>
    <property type="molecule type" value="Genomic_DNA"/>
</dbReference>
<dbReference type="SUPFAM" id="SSF46585">
    <property type="entry name" value="HR1 repeat"/>
    <property type="match status" value="1"/>
</dbReference>
<dbReference type="PANTHER" id="PTHR23113">
    <property type="entry name" value="GUANINE NUCLEOTIDE EXCHANGE FACTOR"/>
    <property type="match status" value="1"/>
</dbReference>
<evidence type="ECO:0000256" key="2">
    <source>
        <dbReference type="ARBA" id="ARBA00022658"/>
    </source>
</evidence>
<keyword evidence="1" id="KW-0728">SH3 domain</keyword>
<organism evidence="6 7">
    <name type="scientific">Anaeramoeba flamelloides</name>
    <dbReference type="NCBI Taxonomy" id="1746091"/>
    <lineage>
        <taxon>Eukaryota</taxon>
        <taxon>Metamonada</taxon>
        <taxon>Anaeramoebidae</taxon>
        <taxon>Anaeramoeba</taxon>
    </lineage>
</organism>
<reference evidence="6" key="1">
    <citation type="submission" date="2022-08" db="EMBL/GenBank/DDBJ databases">
        <title>Novel sulphate-reducing endosymbionts in the free-living metamonad Anaeramoeba.</title>
        <authorList>
            <person name="Jerlstrom-Hultqvist J."/>
            <person name="Cepicka I."/>
            <person name="Gallot-Lavallee L."/>
            <person name="Salas-Leiva D."/>
            <person name="Curtis B.A."/>
            <person name="Zahonova K."/>
            <person name="Pipaliya S."/>
            <person name="Dacks J."/>
            <person name="Roger A.J."/>
        </authorList>
    </citation>
    <scope>NUCLEOTIDE SEQUENCE</scope>
    <source>
        <strain evidence="6">Busselton2</strain>
    </source>
</reference>
<gene>
    <name evidence="6" type="ORF">M0812_29997</name>
</gene>
<dbReference type="Gene3D" id="2.30.30.40">
    <property type="entry name" value="SH3 Domains"/>
    <property type="match status" value="1"/>
</dbReference>
<accession>A0AAV7Y7P2</accession>
<sequence length="587" mass="69431">MNEKNFLSNLLTENTLSTLLEDTTKERFLEEEKRFEILQQIEGEEEEEEEEIRLRTEKRKQRVLLHQQNFNLPKTDQKGTHFKDKLRKEENSFTENNNNNNTNNNNNSNNKKNEKNENEKESKKLSNEGFLQLLGKITEYKLPENYQTKEKEERTTKKSKEQLEMDKMCVFEINLALELTEELLIKEEKIEKGLQNMATLYKNKKKNQKMASDYIMQASVSSNQIKLFKKQLLRNLVWIKFGSEAIDSKYAIAIDSVNETKDSYISFNENDLINVFERKKGRLKKNDWIGQINGKTGKFNPRHVHLIKSKIIDEIFDKQNKTIKSPVPKIPKKINWKYLNILEIDCEEVARQITIREFEVYEKLNFTEFLQQSWNKKKLFTRAPNIRYMISRFNELSFWCCTMILGAEKLVQRAMAVEYFIQFALHLRKFNNFNCLMAVVSALKSNPLQRLKHTFGDISLESEEHLKDLDELLNSENAFKNYRGALLEAYMEGKSAIPFIGIHLTDLTFLDDTSDTFEKNGDYSRKKMETMSKAIMSILKYQTRNYNFVPILELQKYFKDYPALESEALYELSLKREPRGVEYKNLI</sequence>
<feature type="region of interest" description="Disordered" evidence="4">
    <location>
        <begin position="92"/>
        <end position="126"/>
    </location>
</feature>
<dbReference type="PANTHER" id="PTHR23113:SF368">
    <property type="entry name" value="CELL DIVISION CONTROL PROTEIN 25"/>
    <property type="match status" value="1"/>
</dbReference>
<protein>
    <submittedName>
        <fullName evidence="6">Guanine nucleotide exchange factor</fullName>
    </submittedName>
</protein>
<feature type="compositionally biased region" description="Low complexity" evidence="4">
    <location>
        <begin position="93"/>
        <end position="110"/>
    </location>
</feature>
<dbReference type="InterPro" id="IPR023578">
    <property type="entry name" value="Ras_GEF_dom_sf"/>
</dbReference>
<dbReference type="InterPro" id="IPR036274">
    <property type="entry name" value="HR1_rpt_sf"/>
</dbReference>
<dbReference type="GO" id="GO:0005085">
    <property type="term" value="F:guanyl-nucleotide exchange factor activity"/>
    <property type="evidence" value="ECO:0007669"/>
    <property type="project" value="UniProtKB-KW"/>
</dbReference>
<evidence type="ECO:0000256" key="3">
    <source>
        <dbReference type="PROSITE-ProRule" id="PRU00168"/>
    </source>
</evidence>